<accession>A0A1I0FK81</accession>
<dbReference type="GO" id="GO:0004386">
    <property type="term" value="F:helicase activity"/>
    <property type="evidence" value="ECO:0007669"/>
    <property type="project" value="UniProtKB-KW"/>
</dbReference>
<name>A0A1I0FK81_9FIRM</name>
<keyword evidence="2" id="KW-0347">Helicase</keyword>
<dbReference type="Pfam" id="PF04326">
    <property type="entry name" value="SLFN_AlbA_2"/>
    <property type="match status" value="1"/>
</dbReference>
<dbReference type="GeneID" id="78288647"/>
<protein>
    <submittedName>
        <fullName evidence="2">ATP-dependent DNA helicase RecG</fullName>
    </submittedName>
</protein>
<keyword evidence="2" id="KW-0378">Hydrolase</keyword>
<feature type="domain" description="Schlafen AlbA-2" evidence="1">
    <location>
        <begin position="14"/>
        <end position="128"/>
    </location>
</feature>
<proteinExistence type="predicted"/>
<dbReference type="Gene3D" id="3.30.950.30">
    <property type="entry name" value="Schlafen, AAA domain"/>
    <property type="match status" value="1"/>
</dbReference>
<keyword evidence="2" id="KW-0547">Nucleotide-binding</keyword>
<dbReference type="Gene3D" id="1.10.10.10">
    <property type="entry name" value="Winged helix-like DNA-binding domain superfamily/Winged helix DNA-binding domain"/>
    <property type="match status" value="1"/>
</dbReference>
<dbReference type="Gene3D" id="3.30.565.60">
    <property type="match status" value="1"/>
</dbReference>
<dbReference type="InterPro" id="IPR038475">
    <property type="entry name" value="RecG_C_sf"/>
</dbReference>
<evidence type="ECO:0000259" key="1">
    <source>
        <dbReference type="Pfam" id="PF04326"/>
    </source>
</evidence>
<dbReference type="PANTHER" id="PTHR30595">
    <property type="entry name" value="GLPR-RELATED TRANSCRIPTIONAL REPRESSOR"/>
    <property type="match status" value="1"/>
</dbReference>
<sequence length="548" mass="63220">MNSCELLELIEQGETETTEFKSWVKTPDFKKFIKLCVKEIVALSNSSGGYLLVGVEDDQSITGCMGYDLQNIIESIYDRTMPNIFTKVEVVNIDNKDVIVITVEKGNQLYGTTSGEYFKRLGKNSKPYNPISIKEDFIVDKDYSAQIIGQSTIDDINMLEVYKLKEKLKMRDKQSTLVELDDLSFLKDLSLLIDTEDGLKLNVAGMLFVGKEESIKRYLPQAECIYLHYSDSNRDEYDNRLDLKIPIISVLDRLTEKIQDYNHLTNVQVGLFRLEIYDFSERVFQEALLNGYTHRRYDSPGSIYVKHYSDKLVIESPGGFMADITADNIITHPSLPRNKLIAETLQRLRYVQRSGQGIDIMYREMVSMGKPYPEYTVFNDAIRLTLYSVLEDEGFVRFITETQDKNMFTFSLPELMILRYLFENKTINLSTAKVLTQQSLNEVKHALISLEKYGLIELSGRVYMMTPSSYHKVKSDVQYTQDKTVTYLKSKSLILDYLSTHDSINNETIRELCRCTKKQATTFSRKMRDEGIIEMIGKSTATRYKKID</sequence>
<dbReference type="AlphaFoldDB" id="A0A1I0FK81"/>
<dbReference type="InterPro" id="IPR007421">
    <property type="entry name" value="Schlafen_AlbA_2_dom"/>
</dbReference>
<dbReference type="RefSeq" id="WP_211283630.1">
    <property type="nucleotide sequence ID" value="NZ_FOIN01000020.1"/>
</dbReference>
<dbReference type="EMBL" id="FOIN01000020">
    <property type="protein sequence ID" value="SET58459.1"/>
    <property type="molecule type" value="Genomic_DNA"/>
</dbReference>
<dbReference type="Proteomes" id="UP000198558">
    <property type="component" value="Unassembled WGS sequence"/>
</dbReference>
<organism evidence="2 3">
    <name type="scientific">Thomasclavelia cocleata</name>
    <dbReference type="NCBI Taxonomy" id="69824"/>
    <lineage>
        <taxon>Bacteria</taxon>
        <taxon>Bacillati</taxon>
        <taxon>Bacillota</taxon>
        <taxon>Erysipelotrichia</taxon>
        <taxon>Erysipelotrichales</taxon>
        <taxon>Coprobacillaceae</taxon>
        <taxon>Thomasclavelia</taxon>
    </lineage>
</organism>
<gene>
    <name evidence="2" type="ORF">SAMN04489758_1209</name>
</gene>
<dbReference type="InterPro" id="IPR036388">
    <property type="entry name" value="WH-like_DNA-bd_sf"/>
</dbReference>
<dbReference type="Pfam" id="PF13749">
    <property type="entry name" value="HATPase_c_4"/>
    <property type="match status" value="1"/>
</dbReference>
<reference evidence="3" key="1">
    <citation type="submission" date="2016-10" db="EMBL/GenBank/DDBJ databases">
        <authorList>
            <person name="Varghese N."/>
            <person name="Submissions S."/>
        </authorList>
    </citation>
    <scope>NUCLEOTIDE SEQUENCE [LARGE SCALE GENOMIC DNA]</scope>
    <source>
        <strain evidence="3">DSM 1551</strain>
    </source>
</reference>
<dbReference type="InterPro" id="IPR038461">
    <property type="entry name" value="Schlafen_AlbA_2_dom_sf"/>
</dbReference>
<evidence type="ECO:0000313" key="3">
    <source>
        <dbReference type="Proteomes" id="UP000198558"/>
    </source>
</evidence>
<keyword evidence="2" id="KW-0067">ATP-binding</keyword>
<dbReference type="PANTHER" id="PTHR30595:SF6">
    <property type="entry name" value="SCHLAFEN ALBA-2 DOMAIN-CONTAINING PROTEIN"/>
    <property type="match status" value="1"/>
</dbReference>
<evidence type="ECO:0000313" key="2">
    <source>
        <dbReference type="EMBL" id="SET58459.1"/>
    </source>
</evidence>
<keyword evidence="3" id="KW-1185">Reference proteome</keyword>